<sequence length="257" mass="29131">MPNQLQHPSLFLAWSEAPWDEAVTGYPVWQISHVSLSGPDADAAMVTFEATRDYAGVGLVSCRLQHDRLRESMFLESHGFRFIEMVYQPELALAGTVLVEDIQILPVRPAREGDLPALLDIAGTAFRNERFHMDPRLGDQLSRARYQNWVRTSLDHPSQRLLVMTEGEAPVAFFVTEILPDKFCYWHLNAVAPAFQGQGYGLRAWRSMILYAASAGLQGVRTSIAARNERVLNLYARLGFRFHAPQMTFHWIREATS</sequence>
<evidence type="ECO:0000259" key="3">
    <source>
        <dbReference type="PROSITE" id="PS51186"/>
    </source>
</evidence>
<reference evidence="4 5" key="1">
    <citation type="submission" date="2014-02" db="EMBL/GenBank/DDBJ databases">
        <title>Expanding our view of genomic diversity in Candidatus Accumulibacter clades.</title>
        <authorList>
            <person name="Skennerton C.T."/>
            <person name="Barr J.J."/>
            <person name="Slater F.R."/>
            <person name="Bond P.L."/>
            <person name="Tyson G.W."/>
        </authorList>
    </citation>
    <scope>NUCLEOTIDE SEQUENCE [LARGE SCALE GENOMIC DNA]</scope>
    <source>
        <strain evidence="5">BA-91</strain>
    </source>
</reference>
<dbReference type="InterPro" id="IPR000182">
    <property type="entry name" value="GNAT_dom"/>
</dbReference>
<organism evidence="4 5">
    <name type="scientific">Candidatus Accumulibacter phosphatis</name>
    <dbReference type="NCBI Taxonomy" id="327160"/>
    <lineage>
        <taxon>Bacteria</taxon>
        <taxon>Pseudomonadati</taxon>
        <taxon>Pseudomonadota</taxon>
        <taxon>Betaproteobacteria</taxon>
        <taxon>Candidatus Accumulibacter</taxon>
    </lineage>
</organism>
<dbReference type="AlphaFoldDB" id="A0A080LTP7"/>
<dbReference type="CDD" id="cd04301">
    <property type="entry name" value="NAT_SF"/>
    <property type="match status" value="1"/>
</dbReference>
<accession>A0A080LTP7</accession>
<evidence type="ECO:0000256" key="2">
    <source>
        <dbReference type="ARBA" id="ARBA00023315"/>
    </source>
</evidence>
<name>A0A080LTP7_9PROT</name>
<evidence type="ECO:0000313" key="5">
    <source>
        <dbReference type="Proteomes" id="UP000020077"/>
    </source>
</evidence>
<dbReference type="InterPro" id="IPR016181">
    <property type="entry name" value="Acyl_CoA_acyltransferase"/>
</dbReference>
<keyword evidence="2" id="KW-0012">Acyltransferase</keyword>
<evidence type="ECO:0000313" key="4">
    <source>
        <dbReference type="EMBL" id="KFB70965.1"/>
    </source>
</evidence>
<comment type="caution">
    <text evidence="4">The sequence shown here is derived from an EMBL/GenBank/DDBJ whole genome shotgun (WGS) entry which is preliminary data.</text>
</comment>
<evidence type="ECO:0000256" key="1">
    <source>
        <dbReference type="ARBA" id="ARBA00022679"/>
    </source>
</evidence>
<dbReference type="PANTHER" id="PTHR43877">
    <property type="entry name" value="AMINOALKYLPHOSPHONATE N-ACETYLTRANSFERASE-RELATED-RELATED"/>
    <property type="match status" value="1"/>
</dbReference>
<dbReference type="InterPro" id="IPR050832">
    <property type="entry name" value="Bact_Acetyltransf"/>
</dbReference>
<dbReference type="EMBL" id="JDVG02000620">
    <property type="protein sequence ID" value="KFB70965.1"/>
    <property type="molecule type" value="Genomic_DNA"/>
</dbReference>
<dbReference type="Proteomes" id="UP000020077">
    <property type="component" value="Unassembled WGS sequence"/>
</dbReference>
<protein>
    <submittedName>
        <fullName evidence="4">TDP-fucosamine acetyltransferase</fullName>
    </submittedName>
</protein>
<dbReference type="PANTHER" id="PTHR43877:SF2">
    <property type="entry name" value="AMINOALKYLPHOSPHONATE N-ACETYLTRANSFERASE-RELATED"/>
    <property type="match status" value="1"/>
</dbReference>
<keyword evidence="1 4" id="KW-0808">Transferase</keyword>
<feature type="domain" description="N-acetyltransferase" evidence="3">
    <location>
        <begin position="105"/>
        <end position="257"/>
    </location>
</feature>
<dbReference type="Gene3D" id="3.40.630.30">
    <property type="match status" value="1"/>
</dbReference>
<dbReference type="Pfam" id="PF00583">
    <property type="entry name" value="Acetyltransf_1"/>
    <property type="match status" value="1"/>
</dbReference>
<gene>
    <name evidence="4" type="ORF">AW09_003929</name>
</gene>
<dbReference type="GO" id="GO:0016747">
    <property type="term" value="F:acyltransferase activity, transferring groups other than amino-acyl groups"/>
    <property type="evidence" value="ECO:0007669"/>
    <property type="project" value="InterPro"/>
</dbReference>
<dbReference type="SUPFAM" id="SSF55729">
    <property type="entry name" value="Acyl-CoA N-acyltransferases (Nat)"/>
    <property type="match status" value="1"/>
</dbReference>
<proteinExistence type="predicted"/>
<dbReference type="PROSITE" id="PS51186">
    <property type="entry name" value="GNAT"/>
    <property type="match status" value="1"/>
</dbReference>